<evidence type="ECO:0000256" key="1">
    <source>
        <dbReference type="ARBA" id="ARBA00022737"/>
    </source>
</evidence>
<dbReference type="OrthoDB" id="2352140at2759"/>
<dbReference type="GO" id="GO:0005886">
    <property type="term" value="C:plasma membrane"/>
    <property type="evidence" value="ECO:0007669"/>
    <property type="project" value="TreeGrafter"/>
</dbReference>
<dbReference type="EMBL" id="CAJVPQ010000033">
    <property type="protein sequence ID" value="CAG8438891.1"/>
    <property type="molecule type" value="Genomic_DNA"/>
</dbReference>
<dbReference type="PANTHER" id="PTHR10582:SF2">
    <property type="entry name" value="INACTIVE"/>
    <property type="match status" value="1"/>
</dbReference>
<keyword evidence="1" id="KW-0677">Repeat</keyword>
<feature type="transmembrane region" description="Helical" evidence="2">
    <location>
        <begin position="594"/>
        <end position="612"/>
    </location>
</feature>
<comment type="caution">
    <text evidence="3">The sequence shown here is derived from an EMBL/GenBank/DDBJ whole genome shotgun (WGS) entry which is preliminary data.</text>
</comment>
<organism evidence="3 4">
    <name type="scientific">Funneliformis caledonium</name>
    <dbReference type="NCBI Taxonomy" id="1117310"/>
    <lineage>
        <taxon>Eukaryota</taxon>
        <taxon>Fungi</taxon>
        <taxon>Fungi incertae sedis</taxon>
        <taxon>Mucoromycota</taxon>
        <taxon>Glomeromycotina</taxon>
        <taxon>Glomeromycetes</taxon>
        <taxon>Glomerales</taxon>
        <taxon>Glomeraceae</taxon>
        <taxon>Funneliformis</taxon>
    </lineage>
</organism>
<dbReference type="Proteomes" id="UP000789570">
    <property type="component" value="Unassembled WGS sequence"/>
</dbReference>
<dbReference type="SUPFAM" id="SSF82171">
    <property type="entry name" value="DPP6 N-terminal domain-like"/>
    <property type="match status" value="1"/>
</dbReference>
<evidence type="ECO:0000313" key="4">
    <source>
        <dbReference type="Proteomes" id="UP000789570"/>
    </source>
</evidence>
<dbReference type="GO" id="GO:0005216">
    <property type="term" value="F:monoatomic ion channel activity"/>
    <property type="evidence" value="ECO:0007669"/>
    <property type="project" value="InterPro"/>
</dbReference>
<keyword evidence="2" id="KW-0812">Transmembrane</keyword>
<evidence type="ECO:0000256" key="2">
    <source>
        <dbReference type="SAM" id="Phobius"/>
    </source>
</evidence>
<dbReference type="PANTHER" id="PTHR10582">
    <property type="entry name" value="TRANSIENT RECEPTOR POTENTIAL ION CHANNEL PROTEIN"/>
    <property type="match status" value="1"/>
</dbReference>
<feature type="transmembrane region" description="Helical" evidence="2">
    <location>
        <begin position="523"/>
        <end position="543"/>
    </location>
</feature>
<keyword evidence="2" id="KW-1133">Transmembrane helix</keyword>
<accession>A0A9N8V6Z2</accession>
<dbReference type="InterPro" id="IPR024862">
    <property type="entry name" value="TRPV"/>
</dbReference>
<keyword evidence="4" id="KW-1185">Reference proteome</keyword>
<gene>
    <name evidence="3" type="ORF">FCALED_LOCUS359</name>
</gene>
<dbReference type="GO" id="GO:0098703">
    <property type="term" value="P:calcium ion import across plasma membrane"/>
    <property type="evidence" value="ECO:0007669"/>
    <property type="project" value="TreeGrafter"/>
</dbReference>
<keyword evidence="2" id="KW-0472">Membrane</keyword>
<reference evidence="3" key="1">
    <citation type="submission" date="2021-06" db="EMBL/GenBank/DDBJ databases">
        <authorList>
            <person name="Kallberg Y."/>
            <person name="Tangrot J."/>
            <person name="Rosling A."/>
        </authorList>
    </citation>
    <scope>NUCLEOTIDE SEQUENCE</scope>
    <source>
        <strain evidence="3">UK204</strain>
    </source>
</reference>
<proteinExistence type="predicted"/>
<feature type="transmembrane region" description="Helical" evidence="2">
    <location>
        <begin position="555"/>
        <end position="573"/>
    </location>
</feature>
<feature type="transmembrane region" description="Helical" evidence="2">
    <location>
        <begin position="618"/>
        <end position="640"/>
    </location>
</feature>
<feature type="transmembrane region" description="Helical" evidence="2">
    <location>
        <begin position="492"/>
        <end position="511"/>
    </location>
</feature>
<sequence length="781" mass="93659">MEDKPHNGKPITMMEVSPNAKYIVTYSEEDQTIVWWDAGIEKGKLEPIKPAEREQFHILRIEDEEEKIVQMCISDNKELVYSKLEYGSYIYYDSKIDIHKYLKFILYGKIDHPSRSNIIWIYSTQTKSNKWICQNVYEVPKEAELVSISKYDKIWLRINSRIYEWDIVTEEYIPEYLSNIPILFHEFHMFVIMEGHVWKIKFDELKFDELKFDINFLLEENTDDYYNDEFTEGWKAYFGNEADSEYPFIPDLNINTSKLFKQVPEKYNLGNIRLEIYIGIRVYKKSNEWDLIYIGIFIFHLNTHYQLILDHFQHIIRYVNKKYVGMDDENFPIEGWISYVKNDKKRFLKYGVEFLKFNIKKHDLKLIKCLNYFKDYLESNKLFLSIITTNMPLLSKYYPEYITRYSLDTNMIIDSPDYKIEYIITSQLFPFSWLSEVFSNIQFCFYPHDDIWWVELISPQPSPFVETITENIYKTWNGEALINFKWNSYGKLYYSMIWMGFIALLGCFSIAATSESKDGRNILLIASAILGFIHLTFEIRQFIYNPIRWIHDYWNIFDITAYFLTIYASISWLKTDYRNVPLLSFTCQFLDFKFLLFFRAFEYFGVYFAIIIGVAKRIISFLMVLLIILISFAHAFYILLSLDDPWEITTSYTDNYGNPYLIQKPDENTNMFSQYKTALFAMFLFLTGDSSALTHWPYKENSTLVVLMAKVLAEIELFYLLPNQRRWKSWFPDVIYYYADVKETHRKVNELIKDGEWKADEFPEMKNNLLKLLNIHNPEYI</sequence>
<dbReference type="AlphaFoldDB" id="A0A9N8V6Z2"/>
<protein>
    <submittedName>
        <fullName evidence="3">8345_t:CDS:1</fullName>
    </submittedName>
</protein>
<name>A0A9N8V6Z2_9GLOM</name>
<evidence type="ECO:0000313" key="3">
    <source>
        <dbReference type="EMBL" id="CAG8438891.1"/>
    </source>
</evidence>